<dbReference type="AlphaFoldDB" id="A0A5C6D4W2"/>
<dbReference type="Gene3D" id="3.20.20.80">
    <property type="entry name" value="Glycosidases"/>
    <property type="match status" value="2"/>
</dbReference>
<feature type="chain" id="PRO_5022776849" description="Agarase" evidence="1">
    <location>
        <begin position="24"/>
        <end position="378"/>
    </location>
</feature>
<dbReference type="OrthoDB" id="9760450at2"/>
<evidence type="ECO:0000313" key="3">
    <source>
        <dbReference type="Proteomes" id="UP000319143"/>
    </source>
</evidence>
<dbReference type="EMBL" id="SJPV01000021">
    <property type="protein sequence ID" value="TWU30707.1"/>
    <property type="molecule type" value="Genomic_DNA"/>
</dbReference>
<feature type="signal peptide" evidence="1">
    <location>
        <begin position="1"/>
        <end position="23"/>
    </location>
</feature>
<proteinExistence type="predicted"/>
<name>A0A5C6D4W2_9BACT</name>
<keyword evidence="3" id="KW-1185">Reference proteome</keyword>
<organism evidence="2 3">
    <name type="scientific">Novipirellula artificiosorum</name>
    <dbReference type="NCBI Taxonomy" id="2528016"/>
    <lineage>
        <taxon>Bacteria</taxon>
        <taxon>Pseudomonadati</taxon>
        <taxon>Planctomycetota</taxon>
        <taxon>Planctomycetia</taxon>
        <taxon>Pirellulales</taxon>
        <taxon>Pirellulaceae</taxon>
        <taxon>Novipirellula</taxon>
    </lineage>
</organism>
<evidence type="ECO:0000313" key="2">
    <source>
        <dbReference type="EMBL" id="TWU30707.1"/>
    </source>
</evidence>
<dbReference type="Proteomes" id="UP000319143">
    <property type="component" value="Unassembled WGS sequence"/>
</dbReference>
<protein>
    <recommendedName>
        <fullName evidence="4">Agarase</fullName>
    </recommendedName>
</protein>
<sequence precursor="true">MNRRHFLTSAAVTVLSPALSLRAASEGSFFTLARRSGRWWFVTPEGKPFFSIALNHIDPAPLRYTTSGDLWSRKYGNSMERWLKEAVARDLREWGFNSVGWTQEVVTRGLTNHRHSRAFTFEEYQWLGLPYCHQLPFADFHQWEMETRNPDFHSAEFAEWCDYVAREHCARMAGDPKLIGYFYIDCPTWIHTRPGNEWKGPLFDPGKLETDAGRRELSSLATKWYQVTHDSIRRYDKHHLILGDRYEASAPIAEEVVRAALPYVDVLSFQHFKQPHEVAANLRKWHDLTGKPVLLADHAIAIRQPDGVLLHNGAGYAATLSALRELPGCVGYHLCGAYLRNTTRNRALRGADETPDAAALTAIATANREAAEWMRTQE</sequence>
<evidence type="ECO:0000256" key="1">
    <source>
        <dbReference type="SAM" id="SignalP"/>
    </source>
</evidence>
<accession>A0A5C6D4W2</accession>
<comment type="caution">
    <text evidence="2">The sequence shown here is derived from an EMBL/GenBank/DDBJ whole genome shotgun (WGS) entry which is preliminary data.</text>
</comment>
<dbReference type="InterPro" id="IPR017853">
    <property type="entry name" value="GH"/>
</dbReference>
<dbReference type="RefSeq" id="WP_146531286.1">
    <property type="nucleotide sequence ID" value="NZ_SJPV01000021.1"/>
</dbReference>
<reference evidence="2 3" key="1">
    <citation type="submission" date="2019-02" db="EMBL/GenBank/DDBJ databases">
        <title>Deep-cultivation of Planctomycetes and their phenomic and genomic characterization uncovers novel biology.</title>
        <authorList>
            <person name="Wiegand S."/>
            <person name="Jogler M."/>
            <person name="Boedeker C."/>
            <person name="Pinto D."/>
            <person name="Vollmers J."/>
            <person name="Rivas-Marin E."/>
            <person name="Kohn T."/>
            <person name="Peeters S.H."/>
            <person name="Heuer A."/>
            <person name="Rast P."/>
            <person name="Oberbeckmann S."/>
            <person name="Bunk B."/>
            <person name="Jeske O."/>
            <person name="Meyerdierks A."/>
            <person name="Storesund J.E."/>
            <person name="Kallscheuer N."/>
            <person name="Luecker S."/>
            <person name="Lage O.M."/>
            <person name="Pohl T."/>
            <person name="Merkel B.J."/>
            <person name="Hornburger P."/>
            <person name="Mueller R.-W."/>
            <person name="Bruemmer F."/>
            <person name="Labrenz M."/>
            <person name="Spormann A.M."/>
            <person name="Op Den Camp H."/>
            <person name="Overmann J."/>
            <person name="Amann R."/>
            <person name="Jetten M.S.M."/>
            <person name="Mascher T."/>
            <person name="Medema M.H."/>
            <person name="Devos D.P."/>
            <person name="Kaster A.-K."/>
            <person name="Ovreas L."/>
            <person name="Rohde M."/>
            <person name="Galperin M.Y."/>
            <person name="Jogler C."/>
        </authorList>
    </citation>
    <scope>NUCLEOTIDE SEQUENCE [LARGE SCALE GENOMIC DNA]</scope>
    <source>
        <strain evidence="2 3">Poly41</strain>
    </source>
</reference>
<gene>
    <name evidence="2" type="ORF">Poly41_66120</name>
</gene>
<evidence type="ECO:0008006" key="4">
    <source>
        <dbReference type="Google" id="ProtNLM"/>
    </source>
</evidence>
<dbReference type="SUPFAM" id="SSF51445">
    <property type="entry name" value="(Trans)glycosidases"/>
    <property type="match status" value="1"/>
</dbReference>
<keyword evidence="1" id="KW-0732">Signal</keyword>